<reference evidence="3" key="3">
    <citation type="submission" date="2023-06" db="EMBL/GenBank/DDBJ databases">
        <title>Pangenomics reveal diversification of enzyme families and niche specialization in globally abundant SAR202 bacteria.</title>
        <authorList>
            <person name="Saw J.H.W."/>
        </authorList>
    </citation>
    <scope>NUCLEOTIDE SEQUENCE [LARGE SCALE GENOMIC DNA]</scope>
    <source>
        <strain evidence="3">JH1073</strain>
    </source>
</reference>
<dbReference type="EMBL" id="CP046147">
    <property type="protein sequence ID" value="WFG38268.1"/>
    <property type="molecule type" value="Genomic_DNA"/>
</dbReference>
<gene>
    <name evidence="1" type="ORF">GKO46_07130</name>
    <name evidence="2" type="ORF">GKO48_01135</name>
</gene>
<evidence type="ECO:0000313" key="2">
    <source>
        <dbReference type="EMBL" id="WFG38268.1"/>
    </source>
</evidence>
<reference evidence="2" key="2">
    <citation type="journal article" date="2023" name="Nat. Commun.">
        <title>Cultivation of marine bacteria of the SAR202 clade.</title>
        <authorList>
            <person name="Lim Y."/>
            <person name="Seo J.H."/>
            <person name="Giovannoni S.J."/>
            <person name="Kang I."/>
            <person name="Cho J.C."/>
        </authorList>
    </citation>
    <scope>NUCLEOTIDE SEQUENCE</scope>
    <source>
        <strain evidence="2">JH1073</strain>
    </source>
</reference>
<evidence type="ECO:0000313" key="3">
    <source>
        <dbReference type="Proteomes" id="UP001219901"/>
    </source>
</evidence>
<protein>
    <submittedName>
        <fullName evidence="2">Uncharacterized protein</fullName>
    </submittedName>
</protein>
<accession>A0AAJ5ZHM5</accession>
<name>A0AAJ5ZHM5_9CHLR</name>
<dbReference type="RefSeq" id="WP_342824626.1">
    <property type="nucleotide sequence ID" value="NZ_CP046146.1"/>
</dbReference>
<dbReference type="EMBL" id="WMBE01000002">
    <property type="protein sequence ID" value="MDG0866848.1"/>
    <property type="molecule type" value="Genomic_DNA"/>
</dbReference>
<dbReference type="Proteomes" id="UP001219901">
    <property type="component" value="Chromosome"/>
</dbReference>
<evidence type="ECO:0000313" key="4">
    <source>
        <dbReference type="Proteomes" id="UP001321249"/>
    </source>
</evidence>
<dbReference type="AlphaFoldDB" id="A0AAJ5ZHM5"/>
<reference evidence="3 4" key="1">
    <citation type="submission" date="2019-11" db="EMBL/GenBank/DDBJ databases">
        <authorList>
            <person name="Cho J.-C."/>
        </authorList>
    </citation>
    <scope>NUCLEOTIDE SEQUENCE [LARGE SCALE GENOMIC DNA]</scope>
    <source>
        <strain evidence="2 3">JH1073</strain>
        <strain evidence="1 4">JH702</strain>
    </source>
</reference>
<proteinExistence type="predicted"/>
<evidence type="ECO:0000313" key="1">
    <source>
        <dbReference type="EMBL" id="MDG0866848.1"/>
    </source>
</evidence>
<organism evidence="2 3">
    <name type="scientific">Candidatus Lucifugimonas marina</name>
    <dbReference type="NCBI Taxonomy" id="3038979"/>
    <lineage>
        <taxon>Bacteria</taxon>
        <taxon>Bacillati</taxon>
        <taxon>Chloroflexota</taxon>
        <taxon>Dehalococcoidia</taxon>
        <taxon>SAR202 cluster</taxon>
        <taxon>Candidatus Lucifugimonadales</taxon>
        <taxon>Candidatus Lucifugimonadaceae</taxon>
        <taxon>Candidatus Lucifugimonas</taxon>
    </lineage>
</organism>
<dbReference type="Proteomes" id="UP001321249">
    <property type="component" value="Unassembled WGS sequence"/>
</dbReference>
<sequence>MSRRKLVVRRLQQLFIVASIVGLAPVIACSSEWGFSLRNDLTEDIELRVNPLDDENSRLGWATRMDAASPVTITSLNTYEENRIPRDPGDYDRLGVVLRSEDFNHYFWVKTDAILDTRCELVITDILIEYLNLYPTSREEFSEDTITVNEAILLNPYYQDNPKRRC</sequence>
<keyword evidence="3" id="KW-1185">Reference proteome</keyword>